<organism evidence="2 3">
    <name type="scientific">Hermanssonia centrifuga</name>
    <dbReference type="NCBI Taxonomy" id="98765"/>
    <lineage>
        <taxon>Eukaryota</taxon>
        <taxon>Fungi</taxon>
        <taxon>Dikarya</taxon>
        <taxon>Basidiomycota</taxon>
        <taxon>Agaricomycotina</taxon>
        <taxon>Agaricomycetes</taxon>
        <taxon>Polyporales</taxon>
        <taxon>Meruliaceae</taxon>
        <taxon>Hermanssonia</taxon>
    </lineage>
</organism>
<evidence type="ECO:0000313" key="3">
    <source>
        <dbReference type="Proteomes" id="UP000186601"/>
    </source>
</evidence>
<comment type="caution">
    <text evidence="2">The sequence shown here is derived from an EMBL/GenBank/DDBJ whole genome shotgun (WGS) entry which is preliminary data.</text>
</comment>
<sequence>MANDPDFTDITDKVLQDEVEHVASHTGRSQYGPDGGGASSCGLAAFNCARVVLQTEKDGLQGPDLIQAMMRRDMFEDILAICSHWSSSAHLDVDDIYNAPIFAANLTLIWSEYEQPGFKQFQDLLVRLQQVSSSSGALILTRPPEIISVLNIHTDSKPVIVTFDSHPRSKHPDGAAFIFHPTLNAAASYLSDLLQFDPQLLADPSLQWQAQLLAHYSAHMFVAKDLPTSSSEFLDTLVAASLEVLALKAEITELKSRNRMLESDTKHLTAENAQLEARIEDLEEDNRRHVRRATLSEPTPGVKSTLPSTAPRQNPGPSNSITQTVASSSSSKGTLIFRTTELEEDDELFATRIQLEWQEQVDDGAKFAFQRQKEYEEEDELLRSQFVSLKQVVPASFKCGICLEEETEFMIARIDPCGHSFCSAILAQQIGLNEEEYALFTELELGAFSVLLHCHR</sequence>
<dbReference type="Gene3D" id="3.30.40.10">
    <property type="entry name" value="Zinc/RING finger domain, C3HC4 (zinc finger)"/>
    <property type="match status" value="1"/>
</dbReference>
<gene>
    <name evidence="2" type="ORF">PHLCEN_2v4642</name>
</gene>
<dbReference type="EMBL" id="MLYV02000468">
    <property type="protein sequence ID" value="PSR93747.1"/>
    <property type="molecule type" value="Genomic_DNA"/>
</dbReference>
<evidence type="ECO:0000256" key="1">
    <source>
        <dbReference type="SAM" id="MobiDB-lite"/>
    </source>
</evidence>
<dbReference type="InterPro" id="IPR013083">
    <property type="entry name" value="Znf_RING/FYVE/PHD"/>
</dbReference>
<dbReference type="SUPFAM" id="SSF57850">
    <property type="entry name" value="RING/U-box"/>
    <property type="match status" value="1"/>
</dbReference>
<evidence type="ECO:0000313" key="2">
    <source>
        <dbReference type="EMBL" id="PSR93747.1"/>
    </source>
</evidence>
<protein>
    <submittedName>
        <fullName evidence="2">Uncharacterized protein</fullName>
    </submittedName>
</protein>
<dbReference type="STRING" id="98765.A0A2R6PN45"/>
<dbReference type="OrthoDB" id="1431934at2759"/>
<keyword evidence="3" id="KW-1185">Reference proteome</keyword>
<proteinExistence type="predicted"/>
<feature type="compositionally biased region" description="Polar residues" evidence="1">
    <location>
        <begin position="305"/>
        <end position="326"/>
    </location>
</feature>
<dbReference type="AlphaFoldDB" id="A0A2R6PN45"/>
<dbReference type="Proteomes" id="UP000186601">
    <property type="component" value="Unassembled WGS sequence"/>
</dbReference>
<accession>A0A2R6PN45</accession>
<feature type="region of interest" description="Disordered" evidence="1">
    <location>
        <begin position="283"/>
        <end position="327"/>
    </location>
</feature>
<reference evidence="2 3" key="1">
    <citation type="submission" date="2018-02" db="EMBL/GenBank/DDBJ databases">
        <title>Genome sequence of the basidiomycete white-rot fungus Phlebia centrifuga.</title>
        <authorList>
            <person name="Granchi Z."/>
            <person name="Peng M."/>
            <person name="de Vries R.P."/>
            <person name="Hilden K."/>
            <person name="Makela M.R."/>
            <person name="Grigoriev I."/>
            <person name="Riley R."/>
        </authorList>
    </citation>
    <scope>NUCLEOTIDE SEQUENCE [LARGE SCALE GENOMIC DNA]</scope>
    <source>
        <strain evidence="2 3">FBCC195</strain>
    </source>
</reference>
<name>A0A2R6PN45_9APHY</name>